<gene>
    <name evidence="3" type="ORF">S03H2_05145</name>
</gene>
<evidence type="ECO:0000259" key="2">
    <source>
        <dbReference type="Pfam" id="PF00079"/>
    </source>
</evidence>
<organism evidence="3">
    <name type="scientific">marine sediment metagenome</name>
    <dbReference type="NCBI Taxonomy" id="412755"/>
    <lineage>
        <taxon>unclassified sequences</taxon>
        <taxon>metagenomes</taxon>
        <taxon>ecological metagenomes</taxon>
    </lineage>
</organism>
<dbReference type="AlphaFoldDB" id="X1DVM4"/>
<comment type="caution">
    <text evidence="3">The sequence shown here is derived from an EMBL/GenBank/DDBJ whole genome shotgun (WGS) entry which is preliminary data.</text>
</comment>
<dbReference type="InterPro" id="IPR042178">
    <property type="entry name" value="Serpin_sf_1"/>
</dbReference>
<evidence type="ECO:0000256" key="1">
    <source>
        <dbReference type="SAM" id="MobiDB-lite"/>
    </source>
</evidence>
<protein>
    <recommendedName>
        <fullName evidence="2">Serpin domain-containing protein</fullName>
    </recommendedName>
</protein>
<feature type="domain" description="Serpin" evidence="2">
    <location>
        <begin position="64"/>
        <end position="104"/>
    </location>
</feature>
<dbReference type="InterPro" id="IPR023796">
    <property type="entry name" value="Serpin_dom"/>
</dbReference>
<dbReference type="PROSITE" id="PS51257">
    <property type="entry name" value="PROKAR_LIPOPROTEIN"/>
    <property type="match status" value="1"/>
</dbReference>
<reference evidence="3" key="1">
    <citation type="journal article" date="2014" name="Front. Microbiol.">
        <title>High frequency of phylogenetically diverse reductive dehalogenase-homologous genes in deep subseafloor sedimentary metagenomes.</title>
        <authorList>
            <person name="Kawai M."/>
            <person name="Futagami T."/>
            <person name="Toyoda A."/>
            <person name="Takaki Y."/>
            <person name="Nishi S."/>
            <person name="Hori S."/>
            <person name="Arai W."/>
            <person name="Tsubouchi T."/>
            <person name="Morono Y."/>
            <person name="Uchiyama I."/>
            <person name="Ito T."/>
            <person name="Fujiyama A."/>
            <person name="Inagaki F."/>
            <person name="Takami H."/>
        </authorList>
    </citation>
    <scope>NUCLEOTIDE SEQUENCE</scope>
    <source>
        <strain evidence="3">Expedition CK06-06</strain>
    </source>
</reference>
<proteinExistence type="predicted"/>
<dbReference type="Gene3D" id="3.30.497.10">
    <property type="entry name" value="Antithrombin, subunit I, domain 2"/>
    <property type="match status" value="1"/>
</dbReference>
<feature type="compositionally biased region" description="Basic and acidic residues" evidence="1">
    <location>
        <begin position="32"/>
        <end position="47"/>
    </location>
</feature>
<name>X1DVM4_9ZZZZ</name>
<accession>X1DVM4</accession>
<dbReference type="SUPFAM" id="SSF56574">
    <property type="entry name" value="Serpins"/>
    <property type="match status" value="1"/>
</dbReference>
<sequence>MRKGRLIAVFVVLTIAVFLANTAFLCSCSREPAGETSKEEPDEKISVEESDEVADSIDRNLVSANTGFGFKIFKELILEDSNQNIFISPLSILLALAMTYNGSKAIPIPKLMSTLFRSFIPYSILYLGMEI</sequence>
<dbReference type="Pfam" id="PF00079">
    <property type="entry name" value="Serpin"/>
    <property type="match status" value="1"/>
</dbReference>
<feature type="region of interest" description="Disordered" evidence="1">
    <location>
        <begin position="30"/>
        <end position="51"/>
    </location>
</feature>
<dbReference type="EMBL" id="BARU01002114">
    <property type="protein sequence ID" value="GAH24297.1"/>
    <property type="molecule type" value="Genomic_DNA"/>
</dbReference>
<dbReference type="InterPro" id="IPR036186">
    <property type="entry name" value="Serpin_sf"/>
</dbReference>
<evidence type="ECO:0000313" key="3">
    <source>
        <dbReference type="EMBL" id="GAH24297.1"/>
    </source>
</evidence>